<organism evidence="1 2">
    <name type="scientific">Mycolicibacterium vanbaalenii</name>
    <name type="common">Mycobacterium vanbaalenii</name>
    <dbReference type="NCBI Taxonomy" id="110539"/>
    <lineage>
        <taxon>Bacteria</taxon>
        <taxon>Bacillati</taxon>
        <taxon>Actinomycetota</taxon>
        <taxon>Actinomycetes</taxon>
        <taxon>Mycobacteriales</taxon>
        <taxon>Mycobacteriaceae</taxon>
        <taxon>Mycolicibacterium</taxon>
    </lineage>
</organism>
<keyword evidence="2" id="KW-1185">Reference proteome</keyword>
<dbReference type="Proteomes" id="UP000430146">
    <property type="component" value="Unassembled WGS sequence"/>
</dbReference>
<evidence type="ECO:0000313" key="1">
    <source>
        <dbReference type="EMBL" id="CAA0129294.1"/>
    </source>
</evidence>
<gene>
    <name evidence="1" type="ORF">AELLOGFF_05520</name>
</gene>
<reference evidence="1 2" key="1">
    <citation type="submission" date="2019-11" db="EMBL/GenBank/DDBJ databases">
        <authorList>
            <person name="Holert J."/>
        </authorList>
    </citation>
    <scope>NUCLEOTIDE SEQUENCE [LARGE SCALE GENOMIC DNA]</scope>
    <source>
        <strain evidence="1">BC8_1</strain>
    </source>
</reference>
<evidence type="ECO:0000313" key="2">
    <source>
        <dbReference type="Proteomes" id="UP000430146"/>
    </source>
</evidence>
<name>A0A5S9R6E0_MYCVN</name>
<dbReference type="AlphaFoldDB" id="A0A5S9R6E0"/>
<protein>
    <submittedName>
        <fullName evidence="1">Uncharacterized protein</fullName>
    </submittedName>
</protein>
<proteinExistence type="predicted"/>
<accession>A0A5S9R6E0</accession>
<sequence>MPECPTPAKKAFRSKAAACRFQRRNYNGPGKDRLWPYECVCGSWHLTHQTPAEQARIAARVQAARPRTVLRIVCPRGCDQSISVVRPDLEPLPQVPDPDRRSPYPNPQERAWFERTGQAVCEALLAHALFECTAFQAEDRDCGHQQGAYQCNLSAGHHGRHEVLEYIEAEDRTVTVAWWPNLQAVQ</sequence>
<dbReference type="EMBL" id="CACSIP010000035">
    <property type="protein sequence ID" value="CAA0129294.1"/>
    <property type="molecule type" value="Genomic_DNA"/>
</dbReference>